<name>A0A6A6SWF0_9PLEO</name>
<dbReference type="SUPFAM" id="SSF53335">
    <property type="entry name" value="S-adenosyl-L-methionine-dependent methyltransferases"/>
    <property type="match status" value="1"/>
</dbReference>
<accession>A0A6A6SWF0</accession>
<protein>
    <recommendedName>
        <fullName evidence="4">S-adenosyl-L-methionine-dependent methyltransferase</fullName>
    </recommendedName>
</protein>
<dbReference type="InterPro" id="IPR052356">
    <property type="entry name" value="Thiol_S-MT"/>
</dbReference>
<proteinExistence type="predicted"/>
<dbReference type="Pfam" id="PF13489">
    <property type="entry name" value="Methyltransf_23"/>
    <property type="match status" value="1"/>
</dbReference>
<feature type="transmembrane region" description="Helical" evidence="1">
    <location>
        <begin position="20"/>
        <end position="38"/>
    </location>
</feature>
<dbReference type="Proteomes" id="UP000799324">
    <property type="component" value="Unassembled WGS sequence"/>
</dbReference>
<evidence type="ECO:0008006" key="4">
    <source>
        <dbReference type="Google" id="ProtNLM"/>
    </source>
</evidence>
<reference evidence="2" key="1">
    <citation type="journal article" date="2020" name="Stud. Mycol.">
        <title>101 Dothideomycetes genomes: a test case for predicting lifestyles and emergence of pathogens.</title>
        <authorList>
            <person name="Haridas S."/>
            <person name="Albert R."/>
            <person name="Binder M."/>
            <person name="Bloem J."/>
            <person name="Labutti K."/>
            <person name="Salamov A."/>
            <person name="Andreopoulos B."/>
            <person name="Baker S."/>
            <person name="Barry K."/>
            <person name="Bills G."/>
            <person name="Bluhm B."/>
            <person name="Cannon C."/>
            <person name="Castanera R."/>
            <person name="Culley D."/>
            <person name="Daum C."/>
            <person name="Ezra D."/>
            <person name="Gonzalez J."/>
            <person name="Henrissat B."/>
            <person name="Kuo A."/>
            <person name="Liang C."/>
            <person name="Lipzen A."/>
            <person name="Lutzoni F."/>
            <person name="Magnuson J."/>
            <person name="Mondo S."/>
            <person name="Nolan M."/>
            <person name="Ohm R."/>
            <person name="Pangilinan J."/>
            <person name="Park H.-J."/>
            <person name="Ramirez L."/>
            <person name="Alfaro M."/>
            <person name="Sun H."/>
            <person name="Tritt A."/>
            <person name="Yoshinaga Y."/>
            <person name="Zwiers L.-H."/>
            <person name="Turgeon B."/>
            <person name="Goodwin S."/>
            <person name="Spatafora J."/>
            <person name="Crous P."/>
            <person name="Grigoriev I."/>
        </authorList>
    </citation>
    <scope>NUCLEOTIDE SEQUENCE</scope>
    <source>
        <strain evidence="2">CBS 122681</strain>
    </source>
</reference>
<dbReference type="PANTHER" id="PTHR45036:SF1">
    <property type="entry name" value="METHYLTRANSFERASE LIKE 7A"/>
    <property type="match status" value="1"/>
</dbReference>
<dbReference type="OrthoDB" id="540004at2759"/>
<sequence length="281" mass="31221">MGLLKWAKDNMPTLLRPAVLLTMAAYHFIMTILEIVVVERQPFQLRNLQEVRYRSFARLWIRNGADMSAEMPEGLDELLQQCRGIILDVGPGSGELLSRFNPNQINAMYGAEPAAALHPGLIANAKKQGFGDKYRALLCGGEPTSLIPALSKSNILAKSGTGGTAENGVFDEILCLRVLCGVPQPRETLQNLYSLLKPGGRMVVCEHVANPWRSEGKFYSRIAQVVYTVLGWPFFMGGCEMQRHTREYLLDAGRWKTINLRFVDAKAAIPFVVGELVKVDN</sequence>
<organism evidence="2 3">
    <name type="scientific">Lophiostoma macrostomum CBS 122681</name>
    <dbReference type="NCBI Taxonomy" id="1314788"/>
    <lineage>
        <taxon>Eukaryota</taxon>
        <taxon>Fungi</taxon>
        <taxon>Dikarya</taxon>
        <taxon>Ascomycota</taxon>
        <taxon>Pezizomycotina</taxon>
        <taxon>Dothideomycetes</taxon>
        <taxon>Pleosporomycetidae</taxon>
        <taxon>Pleosporales</taxon>
        <taxon>Lophiostomataceae</taxon>
        <taxon>Lophiostoma</taxon>
    </lineage>
</organism>
<keyword evidence="1" id="KW-0812">Transmembrane</keyword>
<dbReference type="PANTHER" id="PTHR45036">
    <property type="entry name" value="METHYLTRANSFERASE LIKE 7B"/>
    <property type="match status" value="1"/>
</dbReference>
<dbReference type="InterPro" id="IPR029063">
    <property type="entry name" value="SAM-dependent_MTases_sf"/>
</dbReference>
<dbReference type="AlphaFoldDB" id="A0A6A6SWF0"/>
<evidence type="ECO:0000313" key="2">
    <source>
        <dbReference type="EMBL" id="KAF2651942.1"/>
    </source>
</evidence>
<keyword evidence="1" id="KW-1133">Transmembrane helix</keyword>
<dbReference type="EMBL" id="MU004413">
    <property type="protein sequence ID" value="KAF2651942.1"/>
    <property type="molecule type" value="Genomic_DNA"/>
</dbReference>
<evidence type="ECO:0000256" key="1">
    <source>
        <dbReference type="SAM" id="Phobius"/>
    </source>
</evidence>
<evidence type="ECO:0000313" key="3">
    <source>
        <dbReference type="Proteomes" id="UP000799324"/>
    </source>
</evidence>
<dbReference type="Gene3D" id="3.40.50.150">
    <property type="entry name" value="Vaccinia Virus protein VP39"/>
    <property type="match status" value="1"/>
</dbReference>
<gene>
    <name evidence="2" type="ORF">K491DRAFT_636488</name>
</gene>
<keyword evidence="1" id="KW-0472">Membrane</keyword>
<keyword evidence="3" id="KW-1185">Reference proteome</keyword>